<evidence type="ECO:0000256" key="2">
    <source>
        <dbReference type="ARBA" id="ARBA00023002"/>
    </source>
</evidence>
<reference evidence="4 5" key="1">
    <citation type="submission" date="2015-11" db="EMBL/GenBank/DDBJ databases">
        <title>Genomic analysis of 38 Legionella species identifies large and diverse effector repertoires.</title>
        <authorList>
            <person name="Burstein D."/>
            <person name="Amaro F."/>
            <person name="Zusman T."/>
            <person name="Lifshitz Z."/>
            <person name="Cohen O."/>
            <person name="Gilbert J.A."/>
            <person name="Pupko T."/>
            <person name="Shuman H.A."/>
            <person name="Segal G."/>
        </authorList>
    </citation>
    <scope>NUCLEOTIDE SEQUENCE [LARGE SCALE GENOMIC DNA]</scope>
    <source>
        <strain evidence="4 5">ATCC 49505</strain>
    </source>
</reference>
<dbReference type="Proteomes" id="UP000054997">
    <property type="component" value="Unassembled WGS sequence"/>
</dbReference>
<evidence type="ECO:0000256" key="1">
    <source>
        <dbReference type="ARBA" id="ARBA00001954"/>
    </source>
</evidence>
<dbReference type="InterPro" id="IPR050411">
    <property type="entry name" value="AlphaKG_dependent_hydroxylases"/>
</dbReference>
<name>A0A0W0VJS0_9GAMM</name>
<dbReference type="Pfam" id="PF02668">
    <property type="entry name" value="TauD"/>
    <property type="match status" value="1"/>
</dbReference>
<evidence type="ECO:0000313" key="4">
    <source>
        <dbReference type="EMBL" id="KTD20354.1"/>
    </source>
</evidence>
<organism evidence="4 5">
    <name type="scientific">Legionella londiniensis</name>
    <dbReference type="NCBI Taxonomy" id="45068"/>
    <lineage>
        <taxon>Bacteria</taxon>
        <taxon>Pseudomonadati</taxon>
        <taxon>Pseudomonadota</taxon>
        <taxon>Gammaproteobacteria</taxon>
        <taxon>Legionellales</taxon>
        <taxon>Legionellaceae</taxon>
        <taxon>Legionella</taxon>
    </lineage>
</organism>
<keyword evidence="2" id="KW-0560">Oxidoreductase</keyword>
<keyword evidence="5" id="KW-1185">Reference proteome</keyword>
<dbReference type="OrthoDB" id="9769888at2"/>
<dbReference type="STRING" id="45068.Llon_1707"/>
<dbReference type="SUPFAM" id="SSF51197">
    <property type="entry name" value="Clavaminate synthase-like"/>
    <property type="match status" value="1"/>
</dbReference>
<dbReference type="InterPro" id="IPR042098">
    <property type="entry name" value="TauD-like_sf"/>
</dbReference>
<dbReference type="AlphaFoldDB" id="A0A0W0VJS0"/>
<dbReference type="RefSeq" id="WP_058529688.1">
    <property type="nucleotide sequence ID" value="NZ_CAAAHZ010000010.1"/>
</dbReference>
<accession>A0A0W0VJS0</accession>
<dbReference type="Gene3D" id="3.60.130.10">
    <property type="entry name" value="Clavaminate synthase-like"/>
    <property type="match status" value="1"/>
</dbReference>
<dbReference type="PATRIC" id="fig|45068.5.peg.1853"/>
<sequence length="346" mass="39633">MKLNIVTEPSTNIPMVTASSEREAPPASLLELLTLYHAELMAELHQKGAILFRGFGCLDADHFSQAVELCGLGERCSTRDYDLPRTLLANDIYTSCDLPSHIPLPLHHEKPRSKNPPTHIYFCCITPPAKGGGTIFANALDIWLNMPREIQKKIIKHGVLYQQFFHGKSLKYHWLKKILGQHCAQGWPDYFGTTDKTTVEKRLMQDEVTWEWVNPCHDLILSSYLPGVLHHPLSNQMAWFNSSAYLNYYSNMIYNGLKASHFWKYAAYRYLILKDMFPIVCHYGDGQAFSPGEVKEINRVIENHACVLNWQKGDFMIVDNFTFMHGKEAHQGERLLYSCMTALHTP</sequence>
<proteinExistence type="predicted"/>
<feature type="domain" description="TauD/TfdA-like" evidence="3">
    <location>
        <begin position="37"/>
        <end position="340"/>
    </location>
</feature>
<evidence type="ECO:0000313" key="5">
    <source>
        <dbReference type="Proteomes" id="UP000054997"/>
    </source>
</evidence>
<dbReference type="GO" id="GO:0016706">
    <property type="term" value="F:2-oxoglutarate-dependent dioxygenase activity"/>
    <property type="evidence" value="ECO:0007669"/>
    <property type="project" value="UniProtKB-ARBA"/>
</dbReference>
<dbReference type="PANTHER" id="PTHR10696:SF21">
    <property type="entry name" value="TAUD_TFDA-LIKE DOMAIN-CONTAINING PROTEIN"/>
    <property type="match status" value="1"/>
</dbReference>
<gene>
    <name evidence="4" type="ORF">Llon_1707</name>
</gene>
<comment type="caution">
    <text evidence="4">The sequence shown here is derived from an EMBL/GenBank/DDBJ whole genome shotgun (WGS) entry which is preliminary data.</text>
</comment>
<protein>
    <submittedName>
        <fullName evidence="4">Regulatory protein, SyrP-like protein</fullName>
    </submittedName>
</protein>
<comment type="cofactor">
    <cofactor evidence="1">
        <name>Fe(2+)</name>
        <dbReference type="ChEBI" id="CHEBI:29033"/>
    </cofactor>
</comment>
<evidence type="ECO:0000259" key="3">
    <source>
        <dbReference type="Pfam" id="PF02668"/>
    </source>
</evidence>
<dbReference type="EMBL" id="LNYK01000026">
    <property type="protein sequence ID" value="KTD20354.1"/>
    <property type="molecule type" value="Genomic_DNA"/>
</dbReference>
<dbReference type="InterPro" id="IPR003819">
    <property type="entry name" value="TauD/TfdA-like"/>
</dbReference>
<dbReference type="PANTHER" id="PTHR10696">
    <property type="entry name" value="GAMMA-BUTYROBETAINE HYDROXYLASE-RELATED"/>
    <property type="match status" value="1"/>
</dbReference>